<dbReference type="EnsemblMetazoa" id="ISCW011766-RA">
    <property type="protein sequence ID" value="ISCW011766-PA"/>
    <property type="gene ID" value="ISCW011766"/>
</dbReference>
<evidence type="ECO:0000313" key="3">
    <source>
        <dbReference type="EnsemblMetazoa" id="ISCW011766-PA"/>
    </source>
</evidence>
<dbReference type="AlphaFoldDB" id="B7Q7R5"/>
<proteinExistence type="predicted"/>
<dbReference type="PaxDb" id="6945-B7Q7R5"/>
<accession>B7Q7R5</accession>
<keyword evidence="4" id="KW-1185">Reference proteome</keyword>
<name>B7Q7R5_IXOSC</name>
<feature type="compositionally biased region" description="Basic and acidic residues" evidence="1">
    <location>
        <begin position="80"/>
        <end position="91"/>
    </location>
</feature>
<feature type="compositionally biased region" description="Basic and acidic residues" evidence="1">
    <location>
        <begin position="13"/>
        <end position="31"/>
    </location>
</feature>
<dbReference type="InParanoid" id="B7Q7R5"/>
<feature type="compositionally biased region" description="Basic and acidic residues" evidence="1">
    <location>
        <begin position="60"/>
        <end position="69"/>
    </location>
</feature>
<sequence>MDRPGGHWCNSETKPRLGKEDPTDGLSDKSLRSSRTPNPTERKRRRHEVSALQSDPYVSDEERGQKLDDCTSSQRQQSSRPEKGKNEVFYP</sequence>
<dbReference type="EMBL" id="DS877219">
    <property type="protein sequence ID" value="EEC14887.1"/>
    <property type="molecule type" value="Genomic_DNA"/>
</dbReference>
<feature type="compositionally biased region" description="Polar residues" evidence="1">
    <location>
        <begin position="70"/>
        <end position="79"/>
    </location>
</feature>
<dbReference type="VEuPathDB" id="VectorBase:ISCW011766"/>
<reference evidence="3" key="2">
    <citation type="submission" date="2020-05" db="UniProtKB">
        <authorList>
            <consortium name="EnsemblMetazoa"/>
        </authorList>
    </citation>
    <scope>IDENTIFICATION</scope>
    <source>
        <strain evidence="3">wikel</strain>
    </source>
</reference>
<dbReference type="HOGENOM" id="CLU_2429527_0_0_1"/>
<feature type="region of interest" description="Disordered" evidence="1">
    <location>
        <begin position="1"/>
        <end position="91"/>
    </location>
</feature>
<evidence type="ECO:0000256" key="1">
    <source>
        <dbReference type="SAM" id="MobiDB-lite"/>
    </source>
</evidence>
<reference evidence="2 4" key="1">
    <citation type="submission" date="2008-03" db="EMBL/GenBank/DDBJ databases">
        <title>Annotation of Ixodes scapularis.</title>
        <authorList>
            <consortium name="Ixodes scapularis Genome Project Consortium"/>
            <person name="Caler E."/>
            <person name="Hannick L.I."/>
            <person name="Bidwell S."/>
            <person name="Joardar V."/>
            <person name="Thiagarajan M."/>
            <person name="Amedeo P."/>
            <person name="Galinsky K.J."/>
            <person name="Schobel S."/>
            <person name="Inman J."/>
            <person name="Hostetler J."/>
            <person name="Miller J."/>
            <person name="Hammond M."/>
            <person name="Megy K."/>
            <person name="Lawson D."/>
            <person name="Kodira C."/>
            <person name="Sutton G."/>
            <person name="Meyer J."/>
            <person name="Hill C.A."/>
            <person name="Birren B."/>
            <person name="Nene V."/>
            <person name="Collins F."/>
            <person name="Alarcon-Chaidez F."/>
            <person name="Wikel S."/>
            <person name="Strausberg R."/>
        </authorList>
    </citation>
    <scope>NUCLEOTIDE SEQUENCE [LARGE SCALE GENOMIC DNA]</scope>
    <source>
        <strain evidence="4">Wikel</strain>
        <strain evidence="2">Wikel colony</strain>
    </source>
</reference>
<dbReference type="EMBL" id="ABJB010686017">
    <property type="status" value="NOT_ANNOTATED_CDS"/>
    <property type="molecule type" value="Genomic_DNA"/>
</dbReference>
<evidence type="ECO:0000313" key="2">
    <source>
        <dbReference type="EMBL" id="EEC14887.1"/>
    </source>
</evidence>
<protein>
    <submittedName>
        <fullName evidence="2 3">Uncharacterized protein</fullName>
    </submittedName>
</protein>
<gene>
    <name evidence="2" type="ORF">IscW_ISCW011766</name>
</gene>
<organism>
    <name type="scientific">Ixodes scapularis</name>
    <name type="common">Black-legged tick</name>
    <name type="synonym">Deer tick</name>
    <dbReference type="NCBI Taxonomy" id="6945"/>
    <lineage>
        <taxon>Eukaryota</taxon>
        <taxon>Metazoa</taxon>
        <taxon>Ecdysozoa</taxon>
        <taxon>Arthropoda</taxon>
        <taxon>Chelicerata</taxon>
        <taxon>Arachnida</taxon>
        <taxon>Acari</taxon>
        <taxon>Parasitiformes</taxon>
        <taxon>Ixodida</taxon>
        <taxon>Ixodoidea</taxon>
        <taxon>Ixodidae</taxon>
        <taxon>Ixodinae</taxon>
        <taxon>Ixodes</taxon>
    </lineage>
</organism>
<dbReference type="Proteomes" id="UP000001555">
    <property type="component" value="Unassembled WGS sequence"/>
</dbReference>
<evidence type="ECO:0000313" key="4">
    <source>
        <dbReference type="Proteomes" id="UP000001555"/>
    </source>
</evidence>
<dbReference type="VEuPathDB" id="VectorBase:ISCI011766"/>